<evidence type="ECO:0000256" key="1">
    <source>
        <dbReference type="SAM" id="MobiDB-lite"/>
    </source>
</evidence>
<accession>M1YXH0</accession>
<proteinExistence type="predicted"/>
<gene>
    <name evidence="2" type="ORF">NITGR_280105</name>
</gene>
<dbReference type="STRING" id="1266370.NITGR_280105"/>
<dbReference type="AlphaFoldDB" id="M1YXH0"/>
<dbReference type="Proteomes" id="UP000011704">
    <property type="component" value="Unassembled WGS sequence"/>
</dbReference>
<evidence type="ECO:0000313" key="2">
    <source>
        <dbReference type="EMBL" id="CCQ90389.1"/>
    </source>
</evidence>
<feature type="region of interest" description="Disordered" evidence="1">
    <location>
        <begin position="130"/>
        <end position="158"/>
    </location>
</feature>
<dbReference type="HOGENOM" id="CLU_1342099_0_0_0"/>
<name>M1YXH0_NITG3</name>
<organism evidence="2 3">
    <name type="scientific">Nitrospina gracilis (strain 3/211)</name>
    <dbReference type="NCBI Taxonomy" id="1266370"/>
    <lineage>
        <taxon>Bacteria</taxon>
        <taxon>Pseudomonadati</taxon>
        <taxon>Nitrospinota/Tectimicrobiota group</taxon>
        <taxon>Nitrospinota</taxon>
        <taxon>Nitrospinia</taxon>
        <taxon>Nitrospinales</taxon>
        <taxon>Nitrospinaceae</taxon>
        <taxon>Nitrospina</taxon>
    </lineage>
</organism>
<dbReference type="EMBL" id="CAQJ01000031">
    <property type="protein sequence ID" value="CCQ90389.1"/>
    <property type="molecule type" value="Genomic_DNA"/>
</dbReference>
<dbReference type="OrthoDB" id="5517739at2"/>
<reference evidence="2 3" key="1">
    <citation type="journal article" date="2013" name="Front. Microbiol.">
        <title>The genome of Nitrospina gracilis illuminates the metabolism and evolution of the major marine nitrite oxidizer.</title>
        <authorList>
            <person name="Luecker S."/>
            <person name="Nowka B."/>
            <person name="Rattei T."/>
            <person name="Spieck E."/>
            <person name="and Daims H."/>
        </authorList>
    </citation>
    <scope>NUCLEOTIDE SEQUENCE [LARGE SCALE GENOMIC DNA]</scope>
    <source>
        <strain evidence="2 3">3/211</strain>
    </source>
</reference>
<evidence type="ECO:0000313" key="3">
    <source>
        <dbReference type="Proteomes" id="UP000011704"/>
    </source>
</evidence>
<sequence>MAKAKGVFLEKPLIFSKAFNDLAGTASKVLIWFYYRRKMVNQGTPKREDWDVANNGEIVFPYADAKKRFGLTAPRFQRALEDLVAKGFIDINHHGGGMVGDTSTYWISDRWKLYGKEGFVHKTIPKDTRGLGFTPENWPDRTGKNRRPKTKTGNENVTRTSNKIVTHSPKTKGNRSNKSVTGEKGVILLFAKGQESFGYYSRCQ</sequence>
<keyword evidence="3" id="KW-1185">Reference proteome</keyword>
<dbReference type="InParanoid" id="M1YXH0"/>
<comment type="caution">
    <text evidence="2">The sequence shown here is derived from an EMBL/GenBank/DDBJ whole genome shotgun (WGS) entry which is preliminary data.</text>
</comment>
<protein>
    <submittedName>
        <fullName evidence="2">Uncharacterized protein</fullName>
    </submittedName>
</protein>
<dbReference type="RefSeq" id="WP_005007808.1">
    <property type="nucleotide sequence ID" value="NZ_HG422173.1"/>
</dbReference>